<dbReference type="RefSeq" id="WP_283485410.1">
    <property type="nucleotide sequence ID" value="NZ_CP125947.1"/>
</dbReference>
<reference evidence="2 3" key="1">
    <citation type="submission" date="2023-05" db="EMBL/GenBank/DDBJ databases">
        <authorList>
            <person name="Yin Y."/>
            <person name="Lu Z."/>
        </authorList>
    </citation>
    <scope>NUCLEOTIDE SEQUENCE [LARGE SCALE GENOMIC DNA]</scope>
    <source>
        <strain evidence="2 3">ZM22</strain>
    </source>
</reference>
<keyword evidence="3" id="KW-1185">Reference proteome</keyword>
<feature type="region of interest" description="Disordered" evidence="1">
    <location>
        <begin position="38"/>
        <end position="58"/>
    </location>
</feature>
<dbReference type="Proteomes" id="UP001240697">
    <property type="component" value="Chromosome"/>
</dbReference>
<gene>
    <name evidence="2" type="ORF">QMY55_17420</name>
</gene>
<dbReference type="EMBL" id="CP125947">
    <property type="protein sequence ID" value="WHS64269.1"/>
    <property type="molecule type" value="Genomic_DNA"/>
</dbReference>
<accession>A0ABY8SPJ9</accession>
<organism evidence="2 3">
    <name type="scientific">Comamonas resistens</name>
    <dbReference type="NCBI Taxonomy" id="3046670"/>
    <lineage>
        <taxon>Bacteria</taxon>
        <taxon>Pseudomonadati</taxon>
        <taxon>Pseudomonadota</taxon>
        <taxon>Betaproteobacteria</taxon>
        <taxon>Burkholderiales</taxon>
        <taxon>Comamonadaceae</taxon>
        <taxon>Comamonas</taxon>
    </lineage>
</organism>
<proteinExistence type="predicted"/>
<evidence type="ECO:0000256" key="1">
    <source>
        <dbReference type="SAM" id="MobiDB-lite"/>
    </source>
</evidence>
<evidence type="ECO:0000313" key="2">
    <source>
        <dbReference type="EMBL" id="WHS64269.1"/>
    </source>
</evidence>
<protein>
    <submittedName>
        <fullName evidence="2">Uncharacterized protein</fullName>
    </submittedName>
</protein>
<sequence>MQQSFDASKKVAINTRCKAILEGFEYCRWRHRNSGCGGAHTQAQAADEEVPETHGVDA</sequence>
<evidence type="ECO:0000313" key="3">
    <source>
        <dbReference type="Proteomes" id="UP001240697"/>
    </source>
</evidence>
<name>A0ABY8SPJ9_9BURK</name>